<keyword evidence="2 5" id="KW-0349">Heme</keyword>
<dbReference type="InterPro" id="IPR009050">
    <property type="entry name" value="Globin-like_sf"/>
</dbReference>
<name>A0A839T598_AZOMA</name>
<evidence type="ECO:0000256" key="4">
    <source>
        <dbReference type="ARBA" id="ARBA00023004"/>
    </source>
</evidence>
<organism evidence="6 7">
    <name type="scientific">Azomonas macrocytogenes</name>
    <name type="common">Azotobacter macrocytogenes</name>
    <dbReference type="NCBI Taxonomy" id="69962"/>
    <lineage>
        <taxon>Bacteria</taxon>
        <taxon>Pseudomonadati</taxon>
        <taxon>Pseudomonadota</taxon>
        <taxon>Gammaproteobacteria</taxon>
        <taxon>Pseudomonadales</taxon>
        <taxon>Pseudomonadaceae</taxon>
        <taxon>Azomonas</taxon>
    </lineage>
</organism>
<dbReference type="Gene3D" id="1.10.490.10">
    <property type="entry name" value="Globins"/>
    <property type="match status" value="1"/>
</dbReference>
<feature type="binding site" description="distal binding residue" evidence="5">
    <location>
        <position position="39"/>
    </location>
    <ligand>
        <name>heme</name>
        <dbReference type="ChEBI" id="CHEBI:30413"/>
    </ligand>
    <ligandPart>
        <name>Fe</name>
        <dbReference type="ChEBI" id="CHEBI:18248"/>
    </ligandPart>
</feature>
<dbReference type="InterPro" id="IPR001486">
    <property type="entry name" value="Hemoglobin_trunc"/>
</dbReference>
<evidence type="ECO:0000256" key="5">
    <source>
        <dbReference type="PIRSR" id="PIRSR601486-1"/>
    </source>
</evidence>
<comment type="caution">
    <text evidence="6">The sequence shown here is derived from an EMBL/GenBank/DDBJ whole genome shotgun (WGS) entry which is preliminary data.</text>
</comment>
<accession>A0A839T598</accession>
<reference evidence="6 7" key="1">
    <citation type="submission" date="2020-08" db="EMBL/GenBank/DDBJ databases">
        <title>Genomic Encyclopedia of Type Strains, Phase III (KMG-III): the genomes of soil and plant-associated and newly described type strains.</title>
        <authorList>
            <person name="Whitman W."/>
        </authorList>
    </citation>
    <scope>NUCLEOTIDE SEQUENCE [LARGE SCALE GENOMIC DNA]</scope>
    <source>
        <strain evidence="6 7">CECT 4462</strain>
    </source>
</reference>
<gene>
    <name evidence="6" type="ORF">FHR87_001490</name>
</gene>
<proteinExistence type="predicted"/>
<evidence type="ECO:0000256" key="1">
    <source>
        <dbReference type="ARBA" id="ARBA00022448"/>
    </source>
</evidence>
<keyword evidence="7" id="KW-1185">Reference proteome</keyword>
<evidence type="ECO:0000256" key="3">
    <source>
        <dbReference type="ARBA" id="ARBA00022723"/>
    </source>
</evidence>
<evidence type="ECO:0000313" key="6">
    <source>
        <dbReference type="EMBL" id="MBB3103095.1"/>
    </source>
</evidence>
<dbReference type="RefSeq" id="WP_183166052.1">
    <property type="nucleotide sequence ID" value="NZ_JACHXI010000005.1"/>
</dbReference>
<keyword evidence="1" id="KW-0813">Transport</keyword>
<dbReference type="EMBL" id="JACHXI010000005">
    <property type="protein sequence ID" value="MBB3103095.1"/>
    <property type="molecule type" value="Genomic_DNA"/>
</dbReference>
<dbReference type="CDD" id="cd08916">
    <property type="entry name" value="TrHb3_P"/>
    <property type="match status" value="1"/>
</dbReference>
<keyword evidence="3 5" id="KW-0479">Metal-binding</keyword>
<keyword evidence="4 5" id="KW-0408">Iron</keyword>
<evidence type="ECO:0000256" key="2">
    <source>
        <dbReference type="ARBA" id="ARBA00022617"/>
    </source>
</evidence>
<dbReference type="GO" id="GO:0046872">
    <property type="term" value="F:metal ion binding"/>
    <property type="evidence" value="ECO:0007669"/>
    <property type="project" value="UniProtKB-KW"/>
</dbReference>
<dbReference type="SUPFAM" id="SSF46458">
    <property type="entry name" value="Globin-like"/>
    <property type="match status" value="1"/>
</dbReference>
<dbReference type="GO" id="GO:0019825">
    <property type="term" value="F:oxygen binding"/>
    <property type="evidence" value="ECO:0007669"/>
    <property type="project" value="InterPro"/>
</dbReference>
<dbReference type="Proteomes" id="UP000549250">
    <property type="component" value="Unassembled WGS sequence"/>
</dbReference>
<dbReference type="AlphaFoldDB" id="A0A839T598"/>
<dbReference type="GO" id="GO:0020037">
    <property type="term" value="F:heme binding"/>
    <property type="evidence" value="ECO:0007669"/>
    <property type="project" value="InterPro"/>
</dbReference>
<evidence type="ECO:0000313" key="7">
    <source>
        <dbReference type="Proteomes" id="UP000549250"/>
    </source>
</evidence>
<sequence>MTMVTDQQISDLVQLFYGRAREHAELGPVFNGVVDDWDHHLQIVQNFWSHVLLGTDTYKGHPYPVHTSMPIPIQRQHFDAWLELFREAAHQTLPTEAAEKAIARAEHMATSFKAGLFPFDR</sequence>
<dbReference type="Pfam" id="PF01152">
    <property type="entry name" value="Bac_globin"/>
    <property type="match status" value="1"/>
</dbReference>
<dbReference type="InterPro" id="IPR012292">
    <property type="entry name" value="Globin/Proto"/>
</dbReference>
<protein>
    <submittedName>
        <fullName evidence="6">Hemoglobin</fullName>
    </submittedName>
</protein>